<gene>
    <name evidence="3" type="ORF">SAMN02745134_02847</name>
</gene>
<sequence>MKIKFTENLELALDNLHTKGAFLTVQNEGKVNTMTISWGNIGYEWNRPIFTILVRKSRYTHEFLEKTKEFTVSIPTDESFKNSLSICGSKSGRDIDKIKACKLETIPSEFVSAPVINSCGICYECKIVYSQDMDVSKLPEEIRDKSYKTDPIHTIYYGEILNIHYKK</sequence>
<evidence type="ECO:0000256" key="1">
    <source>
        <dbReference type="ARBA" id="ARBA00038054"/>
    </source>
</evidence>
<dbReference type="SUPFAM" id="SSF50475">
    <property type="entry name" value="FMN-binding split barrel"/>
    <property type="match status" value="1"/>
</dbReference>
<dbReference type="EMBL" id="FWXH01000013">
    <property type="protein sequence ID" value="SMC26459.1"/>
    <property type="molecule type" value="Genomic_DNA"/>
</dbReference>
<reference evidence="3 4" key="1">
    <citation type="submission" date="2017-04" db="EMBL/GenBank/DDBJ databases">
        <authorList>
            <person name="Afonso C.L."/>
            <person name="Miller P.J."/>
            <person name="Scott M.A."/>
            <person name="Spackman E."/>
            <person name="Goraichik I."/>
            <person name="Dimitrov K.M."/>
            <person name="Suarez D.L."/>
            <person name="Swayne D.E."/>
        </authorList>
    </citation>
    <scope>NUCLEOTIDE SEQUENCE [LARGE SCALE GENOMIC DNA]</scope>
    <source>
        <strain evidence="3 4">DSM 12555</strain>
    </source>
</reference>
<keyword evidence="4" id="KW-1185">Reference proteome</keyword>
<dbReference type="InterPro" id="IPR052174">
    <property type="entry name" value="Flavoredoxin"/>
</dbReference>
<dbReference type="RefSeq" id="WP_084116653.1">
    <property type="nucleotide sequence ID" value="NZ_FWXH01000013.1"/>
</dbReference>
<dbReference type="GO" id="GO:0016646">
    <property type="term" value="F:oxidoreductase activity, acting on the CH-NH group of donors, NAD or NADP as acceptor"/>
    <property type="evidence" value="ECO:0007669"/>
    <property type="project" value="UniProtKB-ARBA"/>
</dbReference>
<dbReference type="InterPro" id="IPR012349">
    <property type="entry name" value="Split_barrel_FMN-bd"/>
</dbReference>
<dbReference type="OrthoDB" id="9791490at2"/>
<dbReference type="AlphaFoldDB" id="A0A1W1XR48"/>
<feature type="domain" description="Flavin reductase like" evidence="2">
    <location>
        <begin position="20"/>
        <end position="166"/>
    </location>
</feature>
<protein>
    <submittedName>
        <fullName evidence="3">NADH-FMN oxidoreductase RutF, flavin reductase (DIM6/NTAB) family</fullName>
    </submittedName>
</protein>
<proteinExistence type="inferred from homology"/>
<evidence type="ECO:0000313" key="4">
    <source>
        <dbReference type="Proteomes" id="UP000192468"/>
    </source>
</evidence>
<dbReference type="STRING" id="1121291.SAMN02745134_02847"/>
<dbReference type="Pfam" id="PF01613">
    <property type="entry name" value="Flavin_Reduct"/>
    <property type="match status" value="1"/>
</dbReference>
<dbReference type="Proteomes" id="UP000192468">
    <property type="component" value="Unassembled WGS sequence"/>
</dbReference>
<dbReference type="PANTHER" id="PTHR43567">
    <property type="entry name" value="FLAVOREDOXIN-RELATED-RELATED"/>
    <property type="match status" value="1"/>
</dbReference>
<evidence type="ECO:0000259" key="2">
    <source>
        <dbReference type="Pfam" id="PF01613"/>
    </source>
</evidence>
<dbReference type="PANTHER" id="PTHR43567:SF5">
    <property type="entry name" value="HYPOTHETICAL CYTOSOLIC PROTEIN"/>
    <property type="match status" value="1"/>
</dbReference>
<organism evidence="3 4">
    <name type="scientific">Clostridium acidisoli DSM 12555</name>
    <dbReference type="NCBI Taxonomy" id="1121291"/>
    <lineage>
        <taxon>Bacteria</taxon>
        <taxon>Bacillati</taxon>
        <taxon>Bacillota</taxon>
        <taxon>Clostridia</taxon>
        <taxon>Eubacteriales</taxon>
        <taxon>Clostridiaceae</taxon>
        <taxon>Clostridium</taxon>
    </lineage>
</organism>
<accession>A0A1W1XR48</accession>
<comment type="similarity">
    <text evidence="1">Belongs to the flavoredoxin family.</text>
</comment>
<dbReference type="Gene3D" id="2.30.110.10">
    <property type="entry name" value="Electron Transport, Fmn-binding Protein, Chain A"/>
    <property type="match status" value="1"/>
</dbReference>
<name>A0A1W1XR48_9CLOT</name>
<dbReference type="InterPro" id="IPR002563">
    <property type="entry name" value="Flavin_Rdtase-like_dom"/>
</dbReference>
<dbReference type="GO" id="GO:0010181">
    <property type="term" value="F:FMN binding"/>
    <property type="evidence" value="ECO:0007669"/>
    <property type="project" value="InterPro"/>
</dbReference>
<evidence type="ECO:0000313" key="3">
    <source>
        <dbReference type="EMBL" id="SMC26459.1"/>
    </source>
</evidence>